<keyword evidence="1" id="KW-0812">Transmembrane</keyword>
<proteinExistence type="predicted"/>
<evidence type="ECO:0000256" key="1">
    <source>
        <dbReference type="SAM" id="Phobius"/>
    </source>
</evidence>
<evidence type="ECO:0000313" key="2">
    <source>
        <dbReference type="EMBL" id="ODM04843.1"/>
    </source>
</evidence>
<keyword evidence="1" id="KW-0472">Membrane</keyword>
<organism evidence="2 3">
    <name type="scientific">Eisenbergiella tayi</name>
    <dbReference type="NCBI Taxonomy" id="1432052"/>
    <lineage>
        <taxon>Bacteria</taxon>
        <taxon>Bacillati</taxon>
        <taxon>Bacillota</taxon>
        <taxon>Clostridia</taxon>
        <taxon>Lachnospirales</taxon>
        <taxon>Lachnospiraceae</taxon>
        <taxon>Eisenbergiella</taxon>
    </lineage>
</organism>
<dbReference type="Proteomes" id="UP000095003">
    <property type="component" value="Unassembled WGS sequence"/>
</dbReference>
<feature type="transmembrane region" description="Helical" evidence="1">
    <location>
        <begin position="7"/>
        <end position="22"/>
    </location>
</feature>
<gene>
    <name evidence="2" type="ORF">BEH84_05906</name>
</gene>
<feature type="transmembrane region" description="Helical" evidence="1">
    <location>
        <begin position="28"/>
        <end position="48"/>
    </location>
</feature>
<evidence type="ECO:0000313" key="3">
    <source>
        <dbReference type="Proteomes" id="UP000095003"/>
    </source>
</evidence>
<dbReference type="RefSeq" id="WP_176726844.1">
    <property type="nucleotide sequence ID" value="NZ_JBKXXQ010000016.1"/>
</dbReference>
<sequence>MRGLKKILFGIAIILIGGFFMIDPNSSLGGWGELVCFVVGISFGVSGLKSDE</sequence>
<comment type="caution">
    <text evidence="2">The sequence shown here is derived from an EMBL/GenBank/DDBJ whole genome shotgun (WGS) entry which is preliminary data.</text>
</comment>
<reference evidence="2 3" key="1">
    <citation type="submission" date="2016-07" db="EMBL/GenBank/DDBJ databases">
        <title>Characterization of isolates of Eisenbergiella tayi derived from blood cultures, using whole genome sequencing.</title>
        <authorList>
            <person name="Burdz T."/>
            <person name="Wiebe D."/>
            <person name="Huynh C."/>
            <person name="Bernard K."/>
        </authorList>
    </citation>
    <scope>NUCLEOTIDE SEQUENCE [LARGE SCALE GENOMIC DNA]</scope>
    <source>
        <strain evidence="2 3">NML 120489</strain>
    </source>
</reference>
<dbReference type="AlphaFoldDB" id="A0A1E3A7W6"/>
<accession>A0A1E3A7W6</accession>
<dbReference type="EMBL" id="MCGI01000007">
    <property type="protein sequence ID" value="ODM04843.1"/>
    <property type="molecule type" value="Genomic_DNA"/>
</dbReference>
<protein>
    <submittedName>
        <fullName evidence="2">Uncharacterized protein</fullName>
    </submittedName>
</protein>
<keyword evidence="1" id="KW-1133">Transmembrane helix</keyword>
<name>A0A1E3A7W6_9FIRM</name>